<organism evidence="2 3">
    <name type="scientific">Lichtheimia ornata</name>
    <dbReference type="NCBI Taxonomy" id="688661"/>
    <lineage>
        <taxon>Eukaryota</taxon>
        <taxon>Fungi</taxon>
        <taxon>Fungi incertae sedis</taxon>
        <taxon>Mucoromycota</taxon>
        <taxon>Mucoromycotina</taxon>
        <taxon>Mucoromycetes</taxon>
        <taxon>Mucorales</taxon>
        <taxon>Lichtheimiaceae</taxon>
        <taxon>Lichtheimia</taxon>
    </lineage>
</organism>
<gene>
    <name evidence="2" type="ORF">O0I10_005515</name>
</gene>
<dbReference type="EMBL" id="JARTCD010000022">
    <property type="protein sequence ID" value="KAJ8658789.1"/>
    <property type="molecule type" value="Genomic_DNA"/>
</dbReference>
<proteinExistence type="predicted"/>
<evidence type="ECO:0000256" key="1">
    <source>
        <dbReference type="SAM" id="MobiDB-lite"/>
    </source>
</evidence>
<protein>
    <submittedName>
        <fullName evidence="2">Uncharacterized protein</fullName>
    </submittedName>
</protein>
<feature type="compositionally biased region" description="Basic and acidic residues" evidence="1">
    <location>
        <begin position="277"/>
        <end position="286"/>
    </location>
</feature>
<dbReference type="GeneID" id="83212927"/>
<dbReference type="PANTHER" id="PTHR28058:SF1">
    <property type="entry name" value="SMALL RIBOSOMAL SUBUNIT PROTEIN BS1M"/>
    <property type="match status" value="1"/>
</dbReference>
<dbReference type="Proteomes" id="UP001234581">
    <property type="component" value="Unassembled WGS sequence"/>
</dbReference>
<comment type="caution">
    <text evidence="2">The sequence shown here is derived from an EMBL/GenBank/DDBJ whole genome shotgun (WGS) entry which is preliminary data.</text>
</comment>
<dbReference type="RefSeq" id="XP_058343702.1">
    <property type="nucleotide sequence ID" value="XM_058485555.1"/>
</dbReference>
<evidence type="ECO:0000313" key="3">
    <source>
        <dbReference type="Proteomes" id="UP001234581"/>
    </source>
</evidence>
<evidence type="ECO:0000313" key="2">
    <source>
        <dbReference type="EMBL" id="KAJ8658789.1"/>
    </source>
</evidence>
<reference evidence="2 3" key="1">
    <citation type="submission" date="2023-03" db="EMBL/GenBank/DDBJ databases">
        <title>Genome sequence of Lichtheimia ornata CBS 291.66.</title>
        <authorList>
            <person name="Mohabir J.T."/>
            <person name="Shea T.P."/>
            <person name="Kurbessoian T."/>
            <person name="Berby B."/>
            <person name="Fontaine J."/>
            <person name="Livny J."/>
            <person name="Gnirke A."/>
            <person name="Stajich J.E."/>
            <person name="Cuomo C.A."/>
        </authorList>
    </citation>
    <scope>NUCLEOTIDE SEQUENCE [LARGE SCALE GENOMIC DNA]</scope>
    <source>
        <strain evidence="2">CBS 291.66</strain>
    </source>
</reference>
<keyword evidence="3" id="KW-1185">Reference proteome</keyword>
<dbReference type="AlphaFoldDB" id="A0AAD7XVQ6"/>
<name>A0AAD7XVQ6_9FUNG</name>
<accession>A0AAD7XVQ6</accession>
<sequence length="309" mass="35498">MDKTFASLLRNSRLASYDRKLNQVYRVSQHNRQKGNWGLKRNLPSVIRTPFVTISDLDTAEHQTPWRSGTSQVMFVRRWKENFPNSKKPMPRPEHVEHNITQMTPAEFKRFVKAAAKRAPEFKKMIDNQQLKPEQVYEYLGASFSDNNQQGVVGPTYSEHEVEMNYPVKGRFLNNDRDGYAVGVAGVVALCVKRNVTSMRYHGDRRERDFYVEEASIDTQGRPHVIVSPYKPGATSAFISEILGESSMDDEGHMGADRMKAEHMWSSSSSNNSQPVKENDNTQEHPNHKRLMAYLEMVTGKDDDDNNKR</sequence>
<dbReference type="Pfam" id="PF11709">
    <property type="entry name" value="Mit_ribos_Mrp51"/>
    <property type="match status" value="1"/>
</dbReference>
<feature type="region of interest" description="Disordered" evidence="1">
    <location>
        <begin position="261"/>
        <end position="309"/>
    </location>
</feature>
<dbReference type="PANTHER" id="PTHR28058">
    <property type="entry name" value="37S RIBOSOMAL PROTEIN MRP51, MITOCHONDRIAL"/>
    <property type="match status" value="1"/>
</dbReference>
<dbReference type="InterPro" id="IPR016712">
    <property type="entry name" value="Rbsml_bS1m-like"/>
</dbReference>